<dbReference type="InterPro" id="IPR011123">
    <property type="entry name" value="Y_Y_Y"/>
</dbReference>
<dbReference type="Pfam" id="PF07495">
    <property type="entry name" value="Y_Y_Y"/>
    <property type="match status" value="1"/>
</dbReference>
<dbReference type="InterPro" id="IPR052016">
    <property type="entry name" value="Bact_Sigma-Reg"/>
</dbReference>
<feature type="domain" description="PPM-type phosphatase" evidence="2">
    <location>
        <begin position="866"/>
        <end position="1094"/>
    </location>
</feature>
<evidence type="ECO:0000259" key="2">
    <source>
        <dbReference type="SMART" id="SM00331"/>
    </source>
</evidence>
<dbReference type="SMART" id="SM00331">
    <property type="entry name" value="PP2C_SIG"/>
    <property type="match status" value="1"/>
</dbReference>
<dbReference type="GO" id="GO:0016791">
    <property type="term" value="F:phosphatase activity"/>
    <property type="evidence" value="ECO:0007669"/>
    <property type="project" value="TreeGrafter"/>
</dbReference>
<proteinExistence type="predicted"/>
<dbReference type="Pfam" id="PF07228">
    <property type="entry name" value="SpoIIE"/>
    <property type="match status" value="1"/>
</dbReference>
<dbReference type="SUPFAM" id="SSF101898">
    <property type="entry name" value="NHL repeat"/>
    <property type="match status" value="1"/>
</dbReference>
<accession>A0A1S1Z3W9</accession>
<evidence type="ECO:0000313" key="3">
    <source>
        <dbReference type="EMBL" id="OHX67970.1"/>
    </source>
</evidence>
<dbReference type="AlphaFoldDB" id="A0A1S1Z3W9"/>
<sequence length="1094" mass="125663">MKRGFHSLNFLLTFFLLFENVTQSFIDLNIFTKKKYIILIFILHCFVNTEHAVYAQWNISTYNELKGLQNPLVKSIAKDSLGFVWAATDEGLIRFDGKSFFQIKEGLPSPYVKNIFTTSKGVTLASTDMGLVKLNASASNPTIDLLIEGDAYASDTLLWFPKQIFESNDHQIWIADNHSITLLDDEFQIKKRFQFSEKDIPTNFQRSFSLIEDRRLGIYAFSEAGYFYQYHPSDSSFKEIPLLTQLDRVNHAFFKDGVIYVSTDSGLSSLWLNKSGTEVLSQPLLLNDFSPSWVEAVTEDLWLASSWNNGFFILDTSEKQFKVKKLNGVNSKVISSIYVEDISEIWLSTDDGITLLKEQYFDKPFEEVMNGYIQDIIDDGNTIIFTDGRNIYFSNQSHQIIKNVWKIPSEFGIALRLLKRGREFWVSTNIGFLLVYDENGNFIKKVDCSEGGGAIYNIVERKGELWFTQDHGGVYRLKNDKVAISYGREKGLGSKINVLKVDKGVLYAGGNGNDTYLFSYRKRLDRFVNLSMPLNFKNTIHLNVNDLTLDNGNCILATNLGLSILTKDSLLLKNIDDIDLGEVKTIKNDPRYEEVYWISNNRGVMRIQNWKKFLIFDELSGLPSKTLGFRSMLISNDDEVWAGTTTGIGVSSGEMHLKKTPKPIFTKINNATFDFITSPETEISSSSYINFGFSSLSYPGAMVEFKYRYNDGEWKSLGWKNNFIASGLETGHYTFQVKAKQIGEYDWSAPAEFEFNVVEKWYKSLYGVVGIILFLGGLGYVSFKLYDEKVQYDKEVLERLIKERTNQVESQNKVLSNREEVLHKQINRFKAVNDKLNYQQKEMTQRLYYARSLQEIVLPSDEKMKSFFEDYFVLFKAKEKVSGDFYWMKTFKDQGKEICYIILSDCIGHGTAGGIQSLFGMQLLEQIVIDESISTSNILEKMDELLREKSAKDPTLVGMDMLALRLEKSTKAFNVTFSGAKRPLFYFEKNEFHEIKGTRRAIGNEPEHVRQKGFIEHQINLEKGALIYLTSNGFYDQFNTEKKRLGIAKFRKILHEIAQDQSLSEQKVWLENYLYMWKASAEQIDDVTIVGLQV</sequence>
<dbReference type="Gene3D" id="2.130.10.10">
    <property type="entry name" value="YVTN repeat-like/Quinoprotein amine dehydrogenase"/>
    <property type="match status" value="3"/>
</dbReference>
<dbReference type="InterPro" id="IPR001932">
    <property type="entry name" value="PPM-type_phosphatase-like_dom"/>
</dbReference>
<dbReference type="PANTHER" id="PTHR43156">
    <property type="entry name" value="STAGE II SPORULATION PROTEIN E-RELATED"/>
    <property type="match status" value="1"/>
</dbReference>
<dbReference type="EMBL" id="JRYR02000001">
    <property type="protein sequence ID" value="OHX67970.1"/>
    <property type="molecule type" value="Genomic_DNA"/>
</dbReference>
<organism evidence="3 4">
    <name type="scientific">Flammeovirga pacifica</name>
    <dbReference type="NCBI Taxonomy" id="915059"/>
    <lineage>
        <taxon>Bacteria</taxon>
        <taxon>Pseudomonadati</taxon>
        <taxon>Bacteroidota</taxon>
        <taxon>Cytophagia</taxon>
        <taxon>Cytophagales</taxon>
        <taxon>Flammeovirgaceae</taxon>
        <taxon>Flammeovirga</taxon>
    </lineage>
</organism>
<dbReference type="STRING" id="915059.NH26_17285"/>
<keyword evidence="1" id="KW-0378">Hydrolase</keyword>
<gene>
    <name evidence="3" type="ORF">NH26_17285</name>
</gene>
<name>A0A1S1Z3W9_FLAPC</name>
<comment type="caution">
    <text evidence="3">The sequence shown here is derived from an EMBL/GenBank/DDBJ whole genome shotgun (WGS) entry which is preliminary data.</text>
</comment>
<keyword evidence="4" id="KW-1185">Reference proteome</keyword>
<dbReference type="InterPro" id="IPR015943">
    <property type="entry name" value="WD40/YVTN_repeat-like_dom_sf"/>
</dbReference>
<dbReference type="SUPFAM" id="SSF63829">
    <property type="entry name" value="Calcium-dependent phosphotriesterase"/>
    <property type="match status" value="1"/>
</dbReference>
<dbReference type="Gene3D" id="3.60.40.10">
    <property type="entry name" value="PPM-type phosphatase domain"/>
    <property type="match status" value="1"/>
</dbReference>
<dbReference type="PANTHER" id="PTHR43156:SF9">
    <property type="entry name" value="HAMP DOMAIN-CONTAINING PROTEIN"/>
    <property type="match status" value="1"/>
</dbReference>
<dbReference type="InterPro" id="IPR036457">
    <property type="entry name" value="PPM-type-like_dom_sf"/>
</dbReference>
<dbReference type="Proteomes" id="UP000179797">
    <property type="component" value="Unassembled WGS sequence"/>
</dbReference>
<evidence type="ECO:0000313" key="4">
    <source>
        <dbReference type="Proteomes" id="UP000179797"/>
    </source>
</evidence>
<protein>
    <recommendedName>
        <fullName evidence="2">PPM-type phosphatase domain-containing protein</fullName>
    </recommendedName>
</protein>
<dbReference type="InterPro" id="IPR013783">
    <property type="entry name" value="Ig-like_fold"/>
</dbReference>
<dbReference type="Gene3D" id="2.60.40.10">
    <property type="entry name" value="Immunoglobulins"/>
    <property type="match status" value="1"/>
</dbReference>
<evidence type="ECO:0000256" key="1">
    <source>
        <dbReference type="ARBA" id="ARBA00022801"/>
    </source>
</evidence>
<reference evidence="3 4" key="1">
    <citation type="journal article" date="2012" name="Int. J. Syst. Evol. Microbiol.">
        <title>Flammeovirga pacifica sp. nov., isolated from deep-sea sediment.</title>
        <authorList>
            <person name="Xu H."/>
            <person name="Fu Y."/>
            <person name="Yang N."/>
            <person name="Ding Z."/>
            <person name="Lai Q."/>
            <person name="Zeng R."/>
        </authorList>
    </citation>
    <scope>NUCLEOTIDE SEQUENCE [LARGE SCALE GENOMIC DNA]</scope>
    <source>
        <strain evidence="4">DSM 24597 / LMG 26175 / WPAGA1</strain>
    </source>
</reference>